<evidence type="ECO:0008006" key="4">
    <source>
        <dbReference type="Google" id="ProtNLM"/>
    </source>
</evidence>
<keyword evidence="1" id="KW-1133">Transmembrane helix</keyword>
<keyword evidence="1" id="KW-0472">Membrane</keyword>
<reference evidence="2 3" key="1">
    <citation type="submission" date="2024-07" db="EMBL/GenBank/DDBJ databases">
        <authorList>
            <person name="Akdeniz Z."/>
        </authorList>
    </citation>
    <scope>NUCLEOTIDE SEQUENCE [LARGE SCALE GENOMIC DNA]</scope>
</reference>
<keyword evidence="1" id="KW-0812">Transmembrane</keyword>
<sequence>MFLLSITQALVCFYTNNTVYLDVQTRSLIFKAWPRTDQSTEMNVCKQLSGDLYKLSIQTGSFTYTLSQPQIYNVNSPIDVIIPCGDQINNCASAFKAKSAIYIMEFQNANFIINEAAQNLRRVDFNRKNCVQNPKLLYGQNVQLAPGVLSNVFKFSGTPTQICKYPLDSQTTVNSNDSTKKTAVVKFYAFPDYLMESQQYREPLSELIQQAAYPCVMMPSSDLQQWCDNMIKNLATQSFGYNQVQYFVPGKIPNRDGSITRDYNYSISYETNEVVNTLHESFDCYSGQNIMLYANTLLLTNIMNPQINNCNTTMSSFLGFNYDKMVTRIIFQENEDFRIGQVFILDFITRSQVLNSSAEWLDCDISTNVSYCKEVLSQQSIISKYQLSAYQLFYNKDLLLKILPLQPELSISCLQEAFAQISDSQACVTINNICYNATSNQQYKFSFSNSSDYILNISTQAVFPNSESKYCVNGAFSRKLAGEITGGVVHIGSDLVPIGSSTDQTQILAVNNIQWILLGIAVVMGILVTVGIFKPLV</sequence>
<feature type="transmembrane region" description="Helical" evidence="1">
    <location>
        <begin position="513"/>
        <end position="533"/>
    </location>
</feature>
<evidence type="ECO:0000313" key="3">
    <source>
        <dbReference type="Proteomes" id="UP001642409"/>
    </source>
</evidence>
<gene>
    <name evidence="2" type="ORF">HINF_LOCUS49813</name>
</gene>
<accession>A0ABP1KIJ0</accession>
<dbReference type="EMBL" id="CAXDID020000236">
    <property type="protein sequence ID" value="CAL6061659.1"/>
    <property type="molecule type" value="Genomic_DNA"/>
</dbReference>
<dbReference type="Proteomes" id="UP001642409">
    <property type="component" value="Unassembled WGS sequence"/>
</dbReference>
<name>A0ABP1KIJ0_9EUKA</name>
<comment type="caution">
    <text evidence="2">The sequence shown here is derived from an EMBL/GenBank/DDBJ whole genome shotgun (WGS) entry which is preliminary data.</text>
</comment>
<evidence type="ECO:0000313" key="2">
    <source>
        <dbReference type="EMBL" id="CAL6061659.1"/>
    </source>
</evidence>
<keyword evidence="3" id="KW-1185">Reference proteome</keyword>
<evidence type="ECO:0000256" key="1">
    <source>
        <dbReference type="SAM" id="Phobius"/>
    </source>
</evidence>
<organism evidence="2 3">
    <name type="scientific">Hexamita inflata</name>
    <dbReference type="NCBI Taxonomy" id="28002"/>
    <lineage>
        <taxon>Eukaryota</taxon>
        <taxon>Metamonada</taxon>
        <taxon>Diplomonadida</taxon>
        <taxon>Hexamitidae</taxon>
        <taxon>Hexamitinae</taxon>
        <taxon>Hexamita</taxon>
    </lineage>
</organism>
<proteinExistence type="predicted"/>
<protein>
    <recommendedName>
        <fullName evidence="4">Transmembrane protein</fullName>
    </recommendedName>
</protein>